<name>A0ACC0XRY0_9ROSI</name>
<organism evidence="1 2">
    <name type="scientific">Pistacia integerrima</name>
    <dbReference type="NCBI Taxonomy" id="434235"/>
    <lineage>
        <taxon>Eukaryota</taxon>
        <taxon>Viridiplantae</taxon>
        <taxon>Streptophyta</taxon>
        <taxon>Embryophyta</taxon>
        <taxon>Tracheophyta</taxon>
        <taxon>Spermatophyta</taxon>
        <taxon>Magnoliopsida</taxon>
        <taxon>eudicotyledons</taxon>
        <taxon>Gunneridae</taxon>
        <taxon>Pentapetalae</taxon>
        <taxon>rosids</taxon>
        <taxon>malvids</taxon>
        <taxon>Sapindales</taxon>
        <taxon>Anacardiaceae</taxon>
        <taxon>Pistacia</taxon>
    </lineage>
</organism>
<reference evidence="2" key="1">
    <citation type="journal article" date="2023" name="G3 (Bethesda)">
        <title>Genome assembly and association tests identify interacting loci associated with vigor, precocity, and sex in interspecific pistachio rootstocks.</title>
        <authorList>
            <person name="Palmer W."/>
            <person name="Jacygrad E."/>
            <person name="Sagayaradj S."/>
            <person name="Cavanaugh K."/>
            <person name="Han R."/>
            <person name="Bertier L."/>
            <person name="Beede B."/>
            <person name="Kafkas S."/>
            <person name="Golino D."/>
            <person name="Preece J."/>
            <person name="Michelmore R."/>
        </authorList>
    </citation>
    <scope>NUCLEOTIDE SEQUENCE [LARGE SCALE GENOMIC DNA]</scope>
</reference>
<comment type="caution">
    <text evidence="1">The sequence shown here is derived from an EMBL/GenBank/DDBJ whole genome shotgun (WGS) entry which is preliminary data.</text>
</comment>
<proteinExistence type="predicted"/>
<gene>
    <name evidence="1" type="ORF">Pint_31567</name>
</gene>
<dbReference type="EMBL" id="CM047746">
    <property type="protein sequence ID" value="KAJ0021433.1"/>
    <property type="molecule type" value="Genomic_DNA"/>
</dbReference>
<dbReference type="Proteomes" id="UP001163603">
    <property type="component" value="Chromosome 11"/>
</dbReference>
<accession>A0ACC0XRY0</accession>
<sequence>MEHNRVYEEFEPSTAWQREPTYDTLILQLPGFKREQLKVQITTSRKLKVSGERPKGKDKWTRFYLEIPIPSNYEINDISAKFENAALYIKHPKVITPAPEPPTATEIPKPQNKGQEPPTETAPSMEKQQSRKQKQELQALMKNGQEEAKNYAETVPEKSLERKNEELGDAEKKGGGEKMENEAAAETSNVRDKSGVVPEKSLEGKNEELGGATMEEKQGSGEKMENEAAAETPNVRDKSRVVEDFKKAFGVLVREMKHSRKIMNLIVATLFVLVAVIYARNVVRSIGKSQD</sequence>
<evidence type="ECO:0000313" key="1">
    <source>
        <dbReference type="EMBL" id="KAJ0021433.1"/>
    </source>
</evidence>
<protein>
    <submittedName>
        <fullName evidence="1">Uncharacterized protein</fullName>
    </submittedName>
</protein>
<evidence type="ECO:0000313" key="2">
    <source>
        <dbReference type="Proteomes" id="UP001163603"/>
    </source>
</evidence>
<keyword evidence="2" id="KW-1185">Reference proteome</keyword>